<gene>
    <name evidence="3" type="ORF">WJM97_22660</name>
</gene>
<keyword evidence="2" id="KW-1133">Transmembrane helix</keyword>
<organism evidence="3 4">
    <name type="scientific">Okeanomitos corallinicola TIOX110</name>
    <dbReference type="NCBI Taxonomy" id="3133117"/>
    <lineage>
        <taxon>Bacteria</taxon>
        <taxon>Bacillati</taxon>
        <taxon>Cyanobacteriota</taxon>
        <taxon>Cyanophyceae</taxon>
        <taxon>Nostocales</taxon>
        <taxon>Aphanizomenonaceae</taxon>
        <taxon>Okeanomitos</taxon>
    </lineage>
</organism>
<evidence type="ECO:0000256" key="1">
    <source>
        <dbReference type="SAM" id="MobiDB-lite"/>
    </source>
</evidence>
<feature type="transmembrane region" description="Helical" evidence="2">
    <location>
        <begin position="43"/>
        <end position="64"/>
    </location>
</feature>
<dbReference type="RefSeq" id="WP_353931023.1">
    <property type="nucleotide sequence ID" value="NZ_CP150886.1"/>
</dbReference>
<feature type="region of interest" description="Disordered" evidence="1">
    <location>
        <begin position="73"/>
        <end position="228"/>
    </location>
</feature>
<feature type="compositionally biased region" description="Polar residues" evidence="1">
    <location>
        <begin position="99"/>
        <end position="109"/>
    </location>
</feature>
<feature type="compositionally biased region" description="Acidic residues" evidence="1">
    <location>
        <begin position="201"/>
        <end position="220"/>
    </location>
</feature>
<feature type="compositionally biased region" description="Acidic residues" evidence="1">
    <location>
        <begin position="114"/>
        <end position="135"/>
    </location>
</feature>
<evidence type="ECO:0000313" key="4">
    <source>
        <dbReference type="Proteomes" id="UP001483337"/>
    </source>
</evidence>
<keyword evidence="2" id="KW-0472">Membrane</keyword>
<sequence length="228" mass="25258">MPGIRLTLLAVVLVGLIILLVQNLSPALPLVFLGMRTRPLPLALWILLSITAGGLTSFLVSILFKLTNNLSVPAQSSSTSFKSTAKPPRVNRNTRAENIPSSSSSQASVGKNDDGEDDDFDDWDLDDNQADDWDFEETRQVTQPQTTPDKTTSKNSARSDSVYSYNSQTPKNTGVGKTESVYDADYRVIIPPYPSSTTNQSDDDQYSDDDWDFFEDDDLEDDHKNPSR</sequence>
<keyword evidence="4" id="KW-1185">Reference proteome</keyword>
<dbReference type="Proteomes" id="UP001483337">
    <property type="component" value="Chromosome"/>
</dbReference>
<proteinExistence type="predicted"/>
<reference evidence="3 4" key="1">
    <citation type="submission" date="2024-04" db="EMBL/GenBank/DDBJ databases">
        <title>Okeanomitos corallinicola gen. &amp; sp. nov. (Nostocales, Cyanobacteria), a new toxic marine heterocyst-forming cyanobacterium from a coral reef.</title>
        <authorList>
            <person name="Li H."/>
            <person name="Li R."/>
            <person name="Kang J."/>
            <person name="Hii K.S."/>
            <person name="Mohamed H.F."/>
            <person name="Xu X."/>
            <person name="Luo Z."/>
        </authorList>
    </citation>
    <scope>NUCLEOTIDE SEQUENCE [LARGE SCALE GENOMIC DNA]</scope>
    <source>
        <strain evidence="3 4">TIOX110</strain>
    </source>
</reference>
<evidence type="ECO:0000256" key="2">
    <source>
        <dbReference type="SAM" id="Phobius"/>
    </source>
</evidence>
<dbReference type="EMBL" id="CP150886">
    <property type="protein sequence ID" value="WZB88114.1"/>
    <property type="molecule type" value="Genomic_DNA"/>
</dbReference>
<feature type="compositionally biased region" description="Polar residues" evidence="1">
    <location>
        <begin position="73"/>
        <end position="83"/>
    </location>
</feature>
<keyword evidence="2" id="KW-0812">Transmembrane</keyword>
<name>A0ABZ2URV9_9CYAN</name>
<protein>
    <submittedName>
        <fullName evidence="3">LapA family protein</fullName>
    </submittedName>
</protein>
<feature type="compositionally biased region" description="Polar residues" evidence="1">
    <location>
        <begin position="140"/>
        <end position="172"/>
    </location>
</feature>
<accession>A0ABZ2URV9</accession>
<evidence type="ECO:0000313" key="3">
    <source>
        <dbReference type="EMBL" id="WZB88114.1"/>
    </source>
</evidence>